<dbReference type="EMBL" id="MN739534">
    <property type="protein sequence ID" value="QHT11411.1"/>
    <property type="molecule type" value="Genomic_DNA"/>
</dbReference>
<proteinExistence type="predicted"/>
<protein>
    <submittedName>
        <fullName evidence="2">Uncharacterized protein</fullName>
    </submittedName>
</protein>
<organism evidence="2">
    <name type="scientific">viral metagenome</name>
    <dbReference type="NCBI Taxonomy" id="1070528"/>
    <lineage>
        <taxon>unclassified sequences</taxon>
        <taxon>metagenomes</taxon>
        <taxon>organismal metagenomes</taxon>
    </lineage>
</organism>
<feature type="compositionally biased region" description="Basic residues" evidence="1">
    <location>
        <begin position="211"/>
        <end position="227"/>
    </location>
</feature>
<reference evidence="2" key="1">
    <citation type="journal article" date="2020" name="Nature">
        <title>Giant virus diversity and host interactions through global metagenomics.</title>
        <authorList>
            <person name="Schulz F."/>
            <person name="Roux S."/>
            <person name="Paez-Espino D."/>
            <person name="Jungbluth S."/>
            <person name="Walsh D.A."/>
            <person name="Denef V.J."/>
            <person name="McMahon K.D."/>
            <person name="Konstantinidis K.T."/>
            <person name="Eloe-Fadrosh E.A."/>
            <person name="Kyrpides N.C."/>
            <person name="Woyke T."/>
        </authorList>
    </citation>
    <scope>NUCLEOTIDE SEQUENCE</scope>
    <source>
        <strain evidence="2">GVMAG-M-3300023174-116</strain>
    </source>
</reference>
<sequence>MTSINQNTIRTPRMHLRSATQRRNNPSALARRTRALETRRTNLGNTIIELEADLRQQRAALATLTIEVDHALRRRDDEGDRYERLRTERDNLRYTLLTNFNQSDLGMEYTKLKRWWYEHVNNEDENTEDANYYDNRKARFDQVSALFDELMDTGLAPIIEQKALARETYRLASEHHYSLYQQQQSIMMIVSDLERKLARARIRNRLLNQARGKKQRISKKKGKRGKRGGAWTAKYKKSINCNRPRGFSQKQYCKYGR</sequence>
<accession>A0A6C0D4D4</accession>
<dbReference type="AlphaFoldDB" id="A0A6C0D4D4"/>
<name>A0A6C0D4D4_9ZZZZ</name>
<evidence type="ECO:0000313" key="2">
    <source>
        <dbReference type="EMBL" id="QHT11411.1"/>
    </source>
</evidence>
<evidence type="ECO:0000256" key="1">
    <source>
        <dbReference type="SAM" id="MobiDB-lite"/>
    </source>
</evidence>
<feature type="region of interest" description="Disordered" evidence="1">
    <location>
        <begin position="210"/>
        <end position="230"/>
    </location>
</feature>